<dbReference type="AlphaFoldDB" id="A0A5B7BGD8"/>
<keyword evidence="2" id="KW-0812">Transmembrane</keyword>
<proteinExistence type="predicted"/>
<keyword evidence="2" id="KW-1133">Transmembrane helix</keyword>
<name>A0A5B7BGD8_DAVIN</name>
<evidence type="ECO:0000313" key="3">
    <source>
        <dbReference type="EMBL" id="MPA67967.1"/>
    </source>
</evidence>
<feature type="region of interest" description="Disordered" evidence="1">
    <location>
        <begin position="77"/>
        <end position="110"/>
    </location>
</feature>
<evidence type="ECO:0000256" key="1">
    <source>
        <dbReference type="SAM" id="MobiDB-lite"/>
    </source>
</evidence>
<keyword evidence="2" id="KW-0472">Membrane</keyword>
<feature type="transmembrane region" description="Helical" evidence="2">
    <location>
        <begin position="20"/>
        <end position="35"/>
    </location>
</feature>
<protein>
    <submittedName>
        <fullName evidence="3">Uncharacterized protein</fullName>
    </submittedName>
</protein>
<sequence length="183" mass="20835">MNYQSTSRNQRPKGFNVKQGFQFALLLAVCIWLWYQTKHSHDKRKDSIQSKLGEEDGSLTLGRKGNAGLVEDRNIKDNVSSQSHGHGENISIKDMYSKGPESAKGSMPDTSTLIQDKYQQVKETVPSQSHDMEDGVYSFHDENGVPLIDIIEPMPVMIRENILRQRVQMIIENMPIEEVESKE</sequence>
<accession>A0A5B7BGD8</accession>
<reference evidence="3" key="1">
    <citation type="submission" date="2019-08" db="EMBL/GenBank/DDBJ databases">
        <title>Reference gene set and small RNA set construction with multiple tissues from Davidia involucrata Baill.</title>
        <authorList>
            <person name="Yang H."/>
            <person name="Zhou C."/>
            <person name="Li G."/>
            <person name="Wang J."/>
            <person name="Gao P."/>
            <person name="Wang M."/>
            <person name="Wang R."/>
            <person name="Zhao Y."/>
        </authorList>
    </citation>
    <scope>NUCLEOTIDE SEQUENCE</scope>
    <source>
        <tissue evidence="3">Mixed with DoveR01_LX</tissue>
    </source>
</reference>
<evidence type="ECO:0000256" key="2">
    <source>
        <dbReference type="SAM" id="Phobius"/>
    </source>
</evidence>
<organism evidence="3">
    <name type="scientific">Davidia involucrata</name>
    <name type="common">Dove tree</name>
    <dbReference type="NCBI Taxonomy" id="16924"/>
    <lineage>
        <taxon>Eukaryota</taxon>
        <taxon>Viridiplantae</taxon>
        <taxon>Streptophyta</taxon>
        <taxon>Embryophyta</taxon>
        <taxon>Tracheophyta</taxon>
        <taxon>Spermatophyta</taxon>
        <taxon>Magnoliopsida</taxon>
        <taxon>eudicotyledons</taxon>
        <taxon>Gunneridae</taxon>
        <taxon>Pentapetalae</taxon>
        <taxon>asterids</taxon>
        <taxon>Cornales</taxon>
        <taxon>Nyssaceae</taxon>
        <taxon>Davidia</taxon>
    </lineage>
</organism>
<dbReference type="PANTHER" id="PTHR33700">
    <property type="entry name" value="MYB-LIKE PROTEIN X"/>
    <property type="match status" value="1"/>
</dbReference>
<dbReference type="EMBL" id="GHES01037408">
    <property type="protein sequence ID" value="MPA67967.1"/>
    <property type="molecule type" value="Transcribed_RNA"/>
</dbReference>
<dbReference type="PANTHER" id="PTHR33700:SF26">
    <property type="entry name" value="METHYLTRANSFERASE"/>
    <property type="match status" value="1"/>
</dbReference>
<gene>
    <name evidence="3" type="ORF">Din_037408</name>
</gene>